<proteinExistence type="inferred from homology"/>
<dbReference type="RefSeq" id="WP_203829081.1">
    <property type="nucleotide sequence ID" value="NZ_BAAATY010000038.1"/>
</dbReference>
<comment type="caution">
    <text evidence="4">The sequence shown here is derived from an EMBL/GenBank/DDBJ whole genome shotgun (WGS) entry which is preliminary data.</text>
</comment>
<evidence type="ECO:0000313" key="5">
    <source>
        <dbReference type="Proteomes" id="UP000624709"/>
    </source>
</evidence>
<dbReference type="NCBIfam" id="TIGR00299">
    <property type="entry name" value="nickel pincer cofactor biosynthesis protein LarC"/>
    <property type="match status" value="1"/>
</dbReference>
<sequence length="466" mass="47611">MSGRHAWIDVSAGVAGDMMLGALLDAGARVERVQAAVDAVVPGAVRIGFGEVQRAGLRAGRAYVEVLVAEPPHRDWRGLRALLEAAELAEVVRERAIAVFARLAVAEARVHGIDVGDVHFHEVGALDAIADVVGCCAALHDLGIVSVSAGPVAVGSGRVRGAHGELPVPVPAVAELAIGWRVSAGGPGELGALGELATPTGMALVRALAAECGDLPTMTVESVGVGAGGRDRAGRANVVRVIVGSARAAGPTRNARPQETAGPAEKAGPQEAAGPTTDARPQETAGPAEKAGPQEGAGPQTDGSHRVETALLLEANVDDLDPRLWPGVLAGLMAAGAADAWLVPILMKKGRPAHTLSVLCAPELAEQLRGYIFASTSTLGVRESARIKTPLDRRFVPVRVPGGRVAVKVGSRGGVILQVTPEFEDVATVARQSGRPERMVLQEALVAAAEAGLVAGTAEQAEPNGD</sequence>
<keyword evidence="5" id="KW-1185">Reference proteome</keyword>
<dbReference type="Proteomes" id="UP000624709">
    <property type="component" value="Unassembled WGS sequence"/>
</dbReference>
<dbReference type="InterPro" id="IPR002822">
    <property type="entry name" value="Ni_insertion"/>
</dbReference>
<accession>A0ABQ4BKH2</accession>
<reference evidence="4 5" key="1">
    <citation type="submission" date="2021-01" db="EMBL/GenBank/DDBJ databases">
        <title>Whole genome shotgun sequence of Actinoplanes palleronii NBRC 14916.</title>
        <authorList>
            <person name="Komaki H."/>
            <person name="Tamura T."/>
        </authorList>
    </citation>
    <scope>NUCLEOTIDE SEQUENCE [LARGE SCALE GENOMIC DNA]</scope>
    <source>
        <strain evidence="4 5">NBRC 14916</strain>
    </source>
</reference>
<comment type="similarity">
    <text evidence="2">Belongs to the LarC family.</text>
</comment>
<gene>
    <name evidence="2" type="primary">larC</name>
    <name evidence="4" type="ORF">Apa02nite_072920</name>
</gene>
<dbReference type="Gene3D" id="3.30.70.1380">
    <property type="entry name" value="Transcriptional regulatory protein pf0864 domain like"/>
    <property type="match status" value="1"/>
</dbReference>
<evidence type="ECO:0000256" key="1">
    <source>
        <dbReference type="ARBA" id="ARBA00022596"/>
    </source>
</evidence>
<keyword evidence="1 2" id="KW-0533">Nickel</keyword>
<comment type="catalytic activity">
    <reaction evidence="2">
        <text>Ni(II)-pyridinium-3,5-bisthiocarboxylate mononucleotide = pyridinium-3,5-bisthiocarboxylate mononucleotide + Ni(2+)</text>
        <dbReference type="Rhea" id="RHEA:54784"/>
        <dbReference type="ChEBI" id="CHEBI:49786"/>
        <dbReference type="ChEBI" id="CHEBI:137372"/>
        <dbReference type="ChEBI" id="CHEBI:137373"/>
        <dbReference type="EC" id="4.99.1.12"/>
    </reaction>
</comment>
<dbReference type="EMBL" id="BOMS01000120">
    <property type="protein sequence ID" value="GIE71184.1"/>
    <property type="molecule type" value="Genomic_DNA"/>
</dbReference>
<dbReference type="PANTHER" id="PTHR36566">
    <property type="entry name" value="NICKEL INSERTION PROTEIN-RELATED"/>
    <property type="match status" value="1"/>
</dbReference>
<feature type="region of interest" description="Disordered" evidence="3">
    <location>
        <begin position="249"/>
        <end position="303"/>
    </location>
</feature>
<dbReference type="Pfam" id="PF01969">
    <property type="entry name" value="Ni_insertion"/>
    <property type="match status" value="1"/>
</dbReference>
<comment type="function">
    <text evidence="2">Involved in the biosynthesis of a nickel-pincer cofactor ((SCS)Ni(II) pincer complex). Binds Ni(2+), and functions in nickel delivery to pyridinium-3,5-bisthiocarboxylic acid mononucleotide (P2TMN), to form the mature cofactor. Is thus probably required for the activation of nickel-pincer cofactor-dependent enzymes.</text>
</comment>
<dbReference type="EC" id="4.99.1.12" evidence="2"/>
<evidence type="ECO:0000256" key="2">
    <source>
        <dbReference type="HAMAP-Rule" id="MF_01074"/>
    </source>
</evidence>
<dbReference type="PANTHER" id="PTHR36566:SF1">
    <property type="entry name" value="PYRIDINIUM-3,5-BISTHIOCARBOXYLIC ACID MONONUCLEOTIDE NICKEL INSERTION PROTEIN"/>
    <property type="match status" value="1"/>
</dbReference>
<dbReference type="HAMAP" id="MF_01074">
    <property type="entry name" value="LarC"/>
    <property type="match status" value="1"/>
</dbReference>
<organism evidence="4 5">
    <name type="scientific">Actinoplanes palleronii</name>
    <dbReference type="NCBI Taxonomy" id="113570"/>
    <lineage>
        <taxon>Bacteria</taxon>
        <taxon>Bacillati</taxon>
        <taxon>Actinomycetota</taxon>
        <taxon>Actinomycetes</taxon>
        <taxon>Micromonosporales</taxon>
        <taxon>Micromonosporaceae</taxon>
        <taxon>Actinoplanes</taxon>
    </lineage>
</organism>
<evidence type="ECO:0000256" key="3">
    <source>
        <dbReference type="SAM" id="MobiDB-lite"/>
    </source>
</evidence>
<dbReference type="Gene3D" id="3.10.20.300">
    <property type="entry name" value="mk0293 like domain"/>
    <property type="match status" value="1"/>
</dbReference>
<protein>
    <recommendedName>
        <fullName evidence="2">Pyridinium-3,5-bisthiocarboxylic acid mononucleotide nickel insertion protein</fullName>
        <shortName evidence="2">P2TMN nickel insertion protein</shortName>
        <ecNumber evidence="2">4.99.1.12</ecNumber>
    </recommendedName>
    <alternativeName>
        <fullName evidence="2">Nickel-pincer cofactor biosynthesis protein LarC</fullName>
    </alternativeName>
</protein>
<keyword evidence="2" id="KW-0456">Lyase</keyword>
<evidence type="ECO:0000313" key="4">
    <source>
        <dbReference type="EMBL" id="GIE71184.1"/>
    </source>
</evidence>
<name>A0ABQ4BKH2_9ACTN</name>